<reference evidence="4 7" key="1">
    <citation type="journal article" date="2014" name="Int. J. Syst. Evol. Microbiol.">
        <title>Complete genome sequence of Corynebacterium casei LMG S-19264T (=DSM 44701T), isolated from a smear-ripened cheese.</title>
        <authorList>
            <consortium name="US DOE Joint Genome Institute (JGI-PGF)"/>
            <person name="Walter F."/>
            <person name="Albersmeier A."/>
            <person name="Kalinowski J."/>
            <person name="Ruckert C."/>
        </authorList>
    </citation>
    <scope>NUCLEOTIDE SEQUENCE [LARGE SCALE GENOMIC DNA]</scope>
    <source>
        <strain evidence="4 7">JCM 4205</strain>
    </source>
</reference>
<dbReference type="GO" id="GO:0006635">
    <property type="term" value="P:fatty acid beta-oxidation"/>
    <property type="evidence" value="ECO:0007669"/>
    <property type="project" value="TreeGrafter"/>
</dbReference>
<dbReference type="EMBL" id="BMSJ01000014">
    <property type="protein sequence ID" value="GGR47693.1"/>
    <property type="molecule type" value="Genomic_DNA"/>
</dbReference>
<dbReference type="RefSeq" id="WP_152369322.1">
    <property type="nucleotide sequence ID" value="NZ_BMSJ01000014.1"/>
</dbReference>
<evidence type="ECO:0000256" key="2">
    <source>
        <dbReference type="ARBA" id="ARBA00009463"/>
    </source>
</evidence>
<dbReference type="SUPFAM" id="SSF48179">
    <property type="entry name" value="6-phosphogluconate dehydrogenase C-terminal domain-like"/>
    <property type="match status" value="1"/>
</dbReference>
<dbReference type="Gene3D" id="1.10.1040.10">
    <property type="entry name" value="N-(1-d-carboxylethyl)-l-norvaline Dehydrogenase, domain 2"/>
    <property type="match status" value="1"/>
</dbReference>
<evidence type="ECO:0000313" key="4">
    <source>
        <dbReference type="EMBL" id="GGR47693.1"/>
    </source>
</evidence>
<evidence type="ECO:0000313" key="6">
    <source>
        <dbReference type="Proteomes" id="UP000326029"/>
    </source>
</evidence>
<accession>A0AAV4KS62</accession>
<protein>
    <recommendedName>
        <fullName evidence="3">3-hydroxyacyl-CoA dehydrogenase C-terminal domain-containing protein</fullName>
    </recommendedName>
</protein>
<organism evidence="4 7">
    <name type="scientific">Streptomyces cinereoruber</name>
    <dbReference type="NCBI Taxonomy" id="67260"/>
    <lineage>
        <taxon>Bacteria</taxon>
        <taxon>Bacillati</taxon>
        <taxon>Actinomycetota</taxon>
        <taxon>Actinomycetes</taxon>
        <taxon>Kitasatosporales</taxon>
        <taxon>Streptomycetaceae</taxon>
        <taxon>Streptomyces</taxon>
    </lineage>
</organism>
<dbReference type="Pfam" id="PF00725">
    <property type="entry name" value="3HCDH"/>
    <property type="match status" value="1"/>
</dbReference>
<dbReference type="PANTHER" id="PTHR48075:SF9">
    <property type="entry name" value="3-HYDROXYBUTYRYL-COA DEHYDROGENASE"/>
    <property type="match status" value="1"/>
</dbReference>
<evidence type="ECO:0000313" key="7">
    <source>
        <dbReference type="Proteomes" id="UP000642014"/>
    </source>
</evidence>
<keyword evidence="6" id="KW-1185">Reference proteome</keyword>
<dbReference type="AlphaFoldDB" id="A0AAV4KS62"/>
<dbReference type="EMBL" id="CP023693">
    <property type="protein sequence ID" value="QEV30835.1"/>
    <property type="molecule type" value="Genomic_DNA"/>
</dbReference>
<dbReference type="Proteomes" id="UP000326029">
    <property type="component" value="Chromosome"/>
</dbReference>
<proteinExistence type="inferred from homology"/>
<feature type="domain" description="3-hydroxyacyl-CoA dehydrogenase C-terminal" evidence="3">
    <location>
        <begin position="18"/>
        <end position="113"/>
    </location>
</feature>
<dbReference type="GeneID" id="95452238"/>
<evidence type="ECO:0000259" key="3">
    <source>
        <dbReference type="Pfam" id="PF00725"/>
    </source>
</evidence>
<comment type="similarity">
    <text evidence="2">Belongs to the 3-hydroxyacyl-CoA dehydrogenase family.</text>
</comment>
<sequence>MLCERLGKTPVDLGDRAGYVVNHLLLPYLNSAMRMLESRDLSLAEVDAAVERGFGYPMGPFALLDTIGLDVSPAIQQRLHEEFDEPSLTPATLLEQLVDLGHLGRKTGMGLRAY</sequence>
<evidence type="ECO:0000313" key="5">
    <source>
        <dbReference type="EMBL" id="QEV30835.1"/>
    </source>
</evidence>
<comment type="pathway">
    <text evidence="1">Lipid metabolism; butanoate metabolism.</text>
</comment>
<gene>
    <name evidence="5" type="ORF">CP977_00260</name>
    <name evidence="4" type="ORF">GCM10010497_58840</name>
</gene>
<dbReference type="InterPro" id="IPR008927">
    <property type="entry name" value="6-PGluconate_DH-like_C_sf"/>
</dbReference>
<evidence type="ECO:0000256" key="1">
    <source>
        <dbReference type="ARBA" id="ARBA00005086"/>
    </source>
</evidence>
<dbReference type="InterPro" id="IPR006108">
    <property type="entry name" value="3HC_DH_C"/>
</dbReference>
<reference evidence="4" key="3">
    <citation type="submission" date="2023-08" db="EMBL/GenBank/DDBJ databases">
        <authorList>
            <person name="Sun Q."/>
            <person name="Ohkuma M."/>
        </authorList>
    </citation>
    <scope>NUCLEOTIDE SEQUENCE</scope>
    <source>
        <strain evidence="4">JCM 4205</strain>
    </source>
</reference>
<reference evidence="5 6" key="2">
    <citation type="submission" date="2017-09" db="EMBL/GenBank/DDBJ databases">
        <authorList>
            <person name="Lee N."/>
            <person name="Cho B.-K."/>
        </authorList>
    </citation>
    <scope>NUCLEOTIDE SEQUENCE [LARGE SCALE GENOMIC DNA]</scope>
    <source>
        <strain evidence="5 6">ATCC 19740</strain>
    </source>
</reference>
<dbReference type="GO" id="GO:0008691">
    <property type="term" value="F:3-hydroxybutyryl-CoA dehydrogenase activity"/>
    <property type="evidence" value="ECO:0007669"/>
    <property type="project" value="TreeGrafter"/>
</dbReference>
<dbReference type="Proteomes" id="UP000642014">
    <property type="component" value="Unassembled WGS sequence"/>
</dbReference>
<dbReference type="PANTHER" id="PTHR48075">
    <property type="entry name" value="3-HYDROXYACYL-COA DEHYDROGENASE FAMILY PROTEIN"/>
    <property type="match status" value="1"/>
</dbReference>
<dbReference type="InterPro" id="IPR013328">
    <property type="entry name" value="6PGD_dom2"/>
</dbReference>
<name>A0AAV4KS62_9ACTN</name>